<name>A0A1H7FM32_9GAMM</name>
<evidence type="ECO:0000313" key="3">
    <source>
        <dbReference type="Proteomes" id="UP000185766"/>
    </source>
</evidence>
<evidence type="ECO:0000256" key="1">
    <source>
        <dbReference type="SAM" id="SignalP"/>
    </source>
</evidence>
<dbReference type="OrthoDB" id="6833907at2"/>
<organism evidence="2 3">
    <name type="scientific">Atopomonas hussainii</name>
    <dbReference type="NCBI Taxonomy" id="1429083"/>
    <lineage>
        <taxon>Bacteria</taxon>
        <taxon>Pseudomonadati</taxon>
        <taxon>Pseudomonadota</taxon>
        <taxon>Gammaproteobacteria</taxon>
        <taxon>Pseudomonadales</taxon>
        <taxon>Pseudomonadaceae</taxon>
        <taxon>Atopomonas</taxon>
    </lineage>
</organism>
<feature type="chain" id="PRO_5010374422" evidence="1">
    <location>
        <begin position="24"/>
        <end position="245"/>
    </location>
</feature>
<dbReference type="RefSeq" id="WP_071871506.1">
    <property type="nucleotide sequence ID" value="NZ_FOAS01000001.1"/>
</dbReference>
<dbReference type="STRING" id="1429083.GCA_001885685_02292"/>
<accession>A0A1H7FM32</accession>
<keyword evidence="1" id="KW-0732">Signal</keyword>
<reference evidence="2 3" key="1">
    <citation type="submission" date="2016-10" db="EMBL/GenBank/DDBJ databases">
        <authorList>
            <person name="de Groot N.N."/>
        </authorList>
    </citation>
    <scope>NUCLEOTIDE SEQUENCE [LARGE SCALE GENOMIC DNA]</scope>
    <source>
        <strain evidence="2 3">JCM 19513</strain>
    </source>
</reference>
<dbReference type="EMBL" id="FOAS01000001">
    <property type="protein sequence ID" value="SEK27049.1"/>
    <property type="molecule type" value="Genomic_DNA"/>
</dbReference>
<sequence length="245" mass="27221">MLRVVLRRCALLCLTLLAVPAHSADSPYDLFQAEACQAVNSLLLYRGEGLQEKYSQRLREDLQQLANQMAALPASTPALAQKHAELDRQLRLGLTFGPNEDDMPWSYPEDLAASLRDVLLASVDASGGEAVTGLSSRIEYLTVQYLYRAYFGLFEILRERPDMYMGQNEQVLISSIEASLTDKTKNPELQDSKAQGRWKFLKVALSDMNTNDGGVMVGTRSGRAYAPLVVDRHARALTARIAQLQ</sequence>
<gene>
    <name evidence="2" type="ORF">SAMN05216214_101270</name>
</gene>
<evidence type="ECO:0000313" key="2">
    <source>
        <dbReference type="EMBL" id="SEK27049.1"/>
    </source>
</evidence>
<proteinExistence type="predicted"/>
<protein>
    <submittedName>
        <fullName evidence="2">Uncharacterized protein</fullName>
    </submittedName>
</protein>
<dbReference type="AlphaFoldDB" id="A0A1H7FM32"/>
<keyword evidence="3" id="KW-1185">Reference proteome</keyword>
<feature type="signal peptide" evidence="1">
    <location>
        <begin position="1"/>
        <end position="23"/>
    </location>
</feature>
<dbReference type="Proteomes" id="UP000185766">
    <property type="component" value="Unassembled WGS sequence"/>
</dbReference>